<evidence type="ECO:0000256" key="1">
    <source>
        <dbReference type="SAM" id="MobiDB-lite"/>
    </source>
</evidence>
<dbReference type="AlphaFoldDB" id="A0A846Y4K4"/>
<organism evidence="3 4">
    <name type="scientific">Nocardia vermiculata</name>
    <dbReference type="NCBI Taxonomy" id="257274"/>
    <lineage>
        <taxon>Bacteria</taxon>
        <taxon>Bacillati</taxon>
        <taxon>Actinomycetota</taxon>
        <taxon>Actinomycetes</taxon>
        <taxon>Mycobacteriales</taxon>
        <taxon>Nocardiaceae</taxon>
        <taxon>Nocardia</taxon>
    </lineage>
</organism>
<accession>A0A846Y4K4</accession>
<protein>
    <recommendedName>
        <fullName evidence="5">Mce-associated membrane protein</fullName>
    </recommendedName>
</protein>
<gene>
    <name evidence="3" type="ORF">HGA08_26580</name>
</gene>
<dbReference type="Gene3D" id="3.10.450.50">
    <property type="match status" value="1"/>
</dbReference>
<evidence type="ECO:0000313" key="4">
    <source>
        <dbReference type="Proteomes" id="UP000565711"/>
    </source>
</evidence>
<dbReference type="EMBL" id="JAAXOP010000020">
    <property type="protein sequence ID" value="NKY53767.1"/>
    <property type="molecule type" value="Genomic_DNA"/>
</dbReference>
<feature type="region of interest" description="Disordered" evidence="1">
    <location>
        <begin position="1"/>
        <end position="127"/>
    </location>
</feature>
<feature type="compositionally biased region" description="Low complexity" evidence="1">
    <location>
        <begin position="14"/>
        <end position="34"/>
    </location>
</feature>
<evidence type="ECO:0008006" key="5">
    <source>
        <dbReference type="Google" id="ProtNLM"/>
    </source>
</evidence>
<evidence type="ECO:0000256" key="2">
    <source>
        <dbReference type="SAM" id="Phobius"/>
    </source>
</evidence>
<dbReference type="RefSeq" id="WP_067878224.1">
    <property type="nucleotide sequence ID" value="NZ_JAAXOP010000020.1"/>
</dbReference>
<feature type="compositionally biased region" description="Low complexity" evidence="1">
    <location>
        <begin position="108"/>
        <end position="119"/>
    </location>
</feature>
<sequence>MSDDDNTAKDKANNEATSAEQADAAQEGTAADATVKFESDSSDDAAGKAADSEAADTVKADDAGKTEKAGKAEKADKAEIGAAGGSAKATDADADATVKLPTAPPPASGSASTAAAASYPSPPPSGKKTPWVPIISAFAAGVVLVAAITAVAAFWMKADDRQGQLDARDDSTRAACDFGKAVASYDAKDLGAYFKAVDEKSTGEWGKFFTDAQETLQQAMEKVQAKSKLDEIHCAWESGNDTEANVVLVITQEQTNQVVPQPSTMTIPGVAHMEKHDGKWLVAKFDSPVTKGMGGPAAAAPGAAQPGPATPQADGGQPAPAPGPGN</sequence>
<feature type="compositionally biased region" description="Basic and acidic residues" evidence="1">
    <location>
        <begin position="56"/>
        <end position="79"/>
    </location>
</feature>
<feature type="region of interest" description="Disordered" evidence="1">
    <location>
        <begin position="288"/>
        <end position="326"/>
    </location>
</feature>
<evidence type="ECO:0000313" key="3">
    <source>
        <dbReference type="EMBL" id="NKY53767.1"/>
    </source>
</evidence>
<proteinExistence type="predicted"/>
<dbReference type="Proteomes" id="UP000565711">
    <property type="component" value="Unassembled WGS sequence"/>
</dbReference>
<keyword evidence="2" id="KW-0472">Membrane</keyword>
<feature type="transmembrane region" description="Helical" evidence="2">
    <location>
        <begin position="131"/>
        <end position="155"/>
    </location>
</feature>
<reference evidence="3 4" key="1">
    <citation type="submission" date="2020-04" db="EMBL/GenBank/DDBJ databases">
        <title>MicrobeNet Type strains.</title>
        <authorList>
            <person name="Nicholson A.C."/>
        </authorList>
    </citation>
    <scope>NUCLEOTIDE SEQUENCE [LARGE SCALE GENOMIC DNA]</scope>
    <source>
        <strain evidence="3 4">JCM 12354</strain>
    </source>
</reference>
<keyword evidence="4" id="KW-1185">Reference proteome</keyword>
<keyword evidence="2" id="KW-0812">Transmembrane</keyword>
<comment type="caution">
    <text evidence="3">The sequence shown here is derived from an EMBL/GenBank/DDBJ whole genome shotgun (WGS) entry which is preliminary data.</text>
</comment>
<keyword evidence="2" id="KW-1133">Transmembrane helix</keyword>
<feature type="compositionally biased region" description="Low complexity" evidence="1">
    <location>
        <begin position="296"/>
        <end position="318"/>
    </location>
</feature>
<name>A0A846Y4K4_9NOCA</name>
<feature type="compositionally biased region" description="Basic and acidic residues" evidence="1">
    <location>
        <begin position="1"/>
        <end position="13"/>
    </location>
</feature>